<proteinExistence type="predicted"/>
<keyword evidence="3" id="KW-1185">Reference proteome</keyword>
<evidence type="ECO:0000313" key="2">
    <source>
        <dbReference type="EMBL" id="PWN32243.1"/>
    </source>
</evidence>
<protein>
    <submittedName>
        <fullName evidence="2">Uncharacterized protein</fullName>
    </submittedName>
</protein>
<dbReference type="InParanoid" id="A0A316V7Q5"/>
<dbReference type="Proteomes" id="UP000245771">
    <property type="component" value="Unassembled WGS sequence"/>
</dbReference>
<accession>A0A316V7Q5</accession>
<dbReference type="AlphaFoldDB" id="A0A316V7Q5"/>
<dbReference type="RefSeq" id="XP_025352545.1">
    <property type="nucleotide sequence ID" value="XM_025497943.1"/>
</dbReference>
<feature type="signal peptide" evidence="1">
    <location>
        <begin position="1"/>
        <end position="19"/>
    </location>
</feature>
<gene>
    <name evidence="2" type="ORF">FA14DRAFT_158177</name>
</gene>
<name>A0A316V7Q5_9BASI</name>
<dbReference type="GeneID" id="37019724"/>
<feature type="chain" id="PRO_5016252852" evidence="1">
    <location>
        <begin position="20"/>
        <end position="126"/>
    </location>
</feature>
<sequence length="126" mass="14191">MLFIRLVIFLAFCVSLISASSSCLGCIFKAPKVKETKVPDHERIAHLSEQQIDLRQRNQQVARSAAQIRAHPYPHSDATIPQRNDIMNRQDSIKRINANIKALEGSKSVSFTTERGTGKRIYKTSP</sequence>
<reference evidence="2 3" key="1">
    <citation type="journal article" date="2018" name="Mol. Biol. Evol.">
        <title>Broad Genomic Sampling Reveals a Smut Pathogenic Ancestry of the Fungal Clade Ustilaginomycotina.</title>
        <authorList>
            <person name="Kijpornyongpan T."/>
            <person name="Mondo S.J."/>
            <person name="Barry K."/>
            <person name="Sandor L."/>
            <person name="Lee J."/>
            <person name="Lipzen A."/>
            <person name="Pangilinan J."/>
            <person name="LaButti K."/>
            <person name="Hainaut M."/>
            <person name="Henrissat B."/>
            <person name="Grigoriev I.V."/>
            <person name="Spatafora J.W."/>
            <person name="Aime M.C."/>
        </authorList>
    </citation>
    <scope>NUCLEOTIDE SEQUENCE [LARGE SCALE GENOMIC DNA]</scope>
    <source>
        <strain evidence="2 3">MCA 3882</strain>
    </source>
</reference>
<evidence type="ECO:0000313" key="3">
    <source>
        <dbReference type="Proteomes" id="UP000245771"/>
    </source>
</evidence>
<evidence type="ECO:0000256" key="1">
    <source>
        <dbReference type="SAM" id="SignalP"/>
    </source>
</evidence>
<keyword evidence="1" id="KW-0732">Signal</keyword>
<organism evidence="2 3">
    <name type="scientific">Meira miltonrushii</name>
    <dbReference type="NCBI Taxonomy" id="1280837"/>
    <lineage>
        <taxon>Eukaryota</taxon>
        <taxon>Fungi</taxon>
        <taxon>Dikarya</taxon>
        <taxon>Basidiomycota</taxon>
        <taxon>Ustilaginomycotina</taxon>
        <taxon>Exobasidiomycetes</taxon>
        <taxon>Exobasidiales</taxon>
        <taxon>Brachybasidiaceae</taxon>
        <taxon>Meira</taxon>
    </lineage>
</organism>
<dbReference type="EMBL" id="KZ819606">
    <property type="protein sequence ID" value="PWN32243.1"/>
    <property type="molecule type" value="Genomic_DNA"/>
</dbReference>
<dbReference type="PROSITE" id="PS51257">
    <property type="entry name" value="PROKAR_LIPOPROTEIN"/>
    <property type="match status" value="1"/>
</dbReference>